<keyword evidence="6 7" id="KW-0804">Transcription</keyword>
<dbReference type="SUPFAM" id="SSF88659">
    <property type="entry name" value="Sigma3 and sigma4 domains of RNA polymerase sigma factors"/>
    <property type="match status" value="1"/>
</dbReference>
<evidence type="ECO:0000256" key="4">
    <source>
        <dbReference type="ARBA" id="ARBA00023082"/>
    </source>
</evidence>
<dbReference type="PANTHER" id="PTHR43133:SF65">
    <property type="entry name" value="ECF RNA POLYMERASE SIGMA FACTOR SIGG"/>
    <property type="match status" value="1"/>
</dbReference>
<dbReference type="GO" id="GO:0016987">
    <property type="term" value="F:sigma factor activity"/>
    <property type="evidence" value="ECO:0007669"/>
    <property type="project" value="UniProtKB-KW"/>
</dbReference>
<dbReference type="InterPro" id="IPR013324">
    <property type="entry name" value="RNA_pol_sigma_r3/r4-like"/>
</dbReference>
<feature type="domain" description="RNA polymerase sigma-70 region 2" evidence="9">
    <location>
        <begin position="35"/>
        <end position="100"/>
    </location>
</feature>
<dbReference type="InterPro" id="IPR000838">
    <property type="entry name" value="RNA_pol_sigma70_ECF_CS"/>
</dbReference>
<dbReference type="NCBIfam" id="NF006089">
    <property type="entry name" value="PRK08241.1"/>
    <property type="match status" value="1"/>
</dbReference>
<evidence type="ECO:0000256" key="3">
    <source>
        <dbReference type="ARBA" id="ARBA00023015"/>
    </source>
</evidence>
<keyword evidence="4 7" id="KW-0731">Sigma factor</keyword>
<comment type="similarity">
    <text evidence="1 7">Belongs to the sigma-70 factor family. ECF subfamily.</text>
</comment>
<dbReference type="Pfam" id="PF08281">
    <property type="entry name" value="Sigma70_r4_2"/>
    <property type="match status" value="1"/>
</dbReference>
<dbReference type="InterPro" id="IPR032710">
    <property type="entry name" value="NTF2-like_dom_sf"/>
</dbReference>
<dbReference type="RefSeq" id="WP_131304078.1">
    <property type="nucleotide sequence ID" value="NZ_SJJR01000008.1"/>
</dbReference>
<dbReference type="GO" id="GO:0006950">
    <property type="term" value="P:response to stress"/>
    <property type="evidence" value="ECO:0007669"/>
    <property type="project" value="UniProtKB-ARBA"/>
</dbReference>
<dbReference type="InterPro" id="IPR014305">
    <property type="entry name" value="RNA_pol_sigma-G_actinobac"/>
</dbReference>
<dbReference type="Proteomes" id="UP000292274">
    <property type="component" value="Unassembled WGS sequence"/>
</dbReference>
<evidence type="ECO:0000256" key="2">
    <source>
        <dbReference type="ARBA" id="ARBA00011344"/>
    </source>
</evidence>
<dbReference type="OrthoDB" id="6689546at2"/>
<feature type="domain" description="RNA polymerase sigma factor 70 region 4 type 2" evidence="10">
    <location>
        <begin position="159"/>
        <end position="209"/>
    </location>
</feature>
<dbReference type="InterPro" id="IPR036388">
    <property type="entry name" value="WH-like_DNA-bd_sf"/>
</dbReference>
<dbReference type="Pfam" id="PF04542">
    <property type="entry name" value="Sigma70_r2"/>
    <property type="match status" value="1"/>
</dbReference>
<dbReference type="AlphaFoldDB" id="A0A4V6N3A3"/>
<dbReference type="GO" id="GO:0006352">
    <property type="term" value="P:DNA-templated transcription initiation"/>
    <property type="evidence" value="ECO:0007669"/>
    <property type="project" value="InterPro"/>
</dbReference>
<evidence type="ECO:0000259" key="10">
    <source>
        <dbReference type="Pfam" id="PF08281"/>
    </source>
</evidence>
<dbReference type="CDD" id="cd06171">
    <property type="entry name" value="Sigma70_r4"/>
    <property type="match status" value="1"/>
</dbReference>
<sequence>MSRVRVNSTQFEVRPSASFNEAPSASLDEVTFGRLVETHRRELQVHCYRMLGSFQDAEDLVQETFLRAWRKRDTFAARSTVRAWLYRIATNACLDFLSRHPRQPRAGRGPVPAETGPRPTTSDEVYWLQPYPDRLLEPAAPADAQPDAALVAKETIELAFLVAIQHLPPRQRAVLILRDVLGWPAAEAADLLELSVASANSALQRARANIKDHLPPSRIEWAPTGDPTDAERALLQRYMGVLEQGDTGAMAQLLREDIRITMPMPVPCVPGMPDPAWWDRSSFLASLRDVLDPGSSAYLGQWRSLPTRANRQPAAAHYVRRPGEATFRPQVLEVLRVADGKIVEITAFEPALFPAFGLPATL</sequence>
<dbReference type="NCBIfam" id="TIGR02937">
    <property type="entry name" value="sigma70-ECF"/>
    <property type="match status" value="1"/>
</dbReference>
<name>A0A4V6N3A3_9ACTN</name>
<comment type="subunit">
    <text evidence="2">Interacts transiently with the RNA polymerase catalytic core formed by RpoA, RpoB, RpoC and RpoZ (2 alpha, 1 beta, 1 beta' and 1 omega subunit) to form the RNA polymerase holoenzyme that can initiate transcription.</text>
</comment>
<reference evidence="11 12" key="1">
    <citation type="submission" date="2019-02" db="EMBL/GenBank/DDBJ databases">
        <title>Jishengella sp. nov., isolated from a root of Zingiber montanum.</title>
        <authorList>
            <person name="Kuncharoen N."/>
            <person name="Kudo T."/>
            <person name="Masahiro Y."/>
            <person name="Ohkuma M."/>
            <person name="Tanasupawat S."/>
        </authorList>
    </citation>
    <scope>NUCLEOTIDE SEQUENCE [LARGE SCALE GENOMIC DNA]</scope>
    <source>
        <strain evidence="11 12">PLAI 1-1</strain>
    </source>
</reference>
<dbReference type="NCBIfam" id="TIGR02960">
    <property type="entry name" value="SigX5"/>
    <property type="match status" value="1"/>
</dbReference>
<keyword evidence="3 7" id="KW-0805">Transcription regulation</keyword>
<dbReference type="InterPro" id="IPR014284">
    <property type="entry name" value="RNA_pol_sigma-70_dom"/>
</dbReference>
<evidence type="ECO:0000259" key="9">
    <source>
        <dbReference type="Pfam" id="PF04542"/>
    </source>
</evidence>
<evidence type="ECO:0000256" key="5">
    <source>
        <dbReference type="ARBA" id="ARBA00023125"/>
    </source>
</evidence>
<dbReference type="PROSITE" id="PS01063">
    <property type="entry name" value="SIGMA70_ECF"/>
    <property type="match status" value="1"/>
</dbReference>
<dbReference type="Gene3D" id="1.10.10.10">
    <property type="entry name" value="Winged helix-like DNA-binding domain superfamily/Winged helix DNA-binding domain"/>
    <property type="match status" value="1"/>
</dbReference>
<organism evidence="11 12">
    <name type="scientific">Micromonospora zingiberis</name>
    <dbReference type="NCBI Taxonomy" id="2053011"/>
    <lineage>
        <taxon>Bacteria</taxon>
        <taxon>Bacillati</taxon>
        <taxon>Actinomycetota</taxon>
        <taxon>Actinomycetes</taxon>
        <taxon>Micromonosporales</taxon>
        <taxon>Micromonosporaceae</taxon>
        <taxon>Micromonospora</taxon>
    </lineage>
</organism>
<dbReference type="PANTHER" id="PTHR43133">
    <property type="entry name" value="RNA POLYMERASE ECF-TYPE SIGMA FACTO"/>
    <property type="match status" value="1"/>
</dbReference>
<dbReference type="InterPro" id="IPR007627">
    <property type="entry name" value="RNA_pol_sigma70_r2"/>
</dbReference>
<dbReference type="InterPro" id="IPR013325">
    <property type="entry name" value="RNA_pol_sigma_r2"/>
</dbReference>
<evidence type="ECO:0000256" key="6">
    <source>
        <dbReference type="ARBA" id="ARBA00023163"/>
    </source>
</evidence>
<evidence type="ECO:0000313" key="11">
    <source>
        <dbReference type="EMBL" id="TCB96765.1"/>
    </source>
</evidence>
<keyword evidence="5 7" id="KW-0238">DNA-binding</keyword>
<dbReference type="InterPro" id="IPR039425">
    <property type="entry name" value="RNA_pol_sigma-70-like"/>
</dbReference>
<evidence type="ECO:0000256" key="1">
    <source>
        <dbReference type="ARBA" id="ARBA00010641"/>
    </source>
</evidence>
<protein>
    <recommendedName>
        <fullName evidence="7">RNA polymerase sigma factor</fullName>
    </recommendedName>
</protein>
<evidence type="ECO:0000256" key="7">
    <source>
        <dbReference type="RuleBase" id="RU000716"/>
    </source>
</evidence>
<evidence type="ECO:0000313" key="12">
    <source>
        <dbReference type="Proteomes" id="UP000292274"/>
    </source>
</evidence>
<dbReference type="InterPro" id="IPR013249">
    <property type="entry name" value="RNA_pol_sigma70_r4_t2"/>
</dbReference>
<feature type="region of interest" description="Disordered" evidence="8">
    <location>
        <begin position="104"/>
        <end position="124"/>
    </location>
</feature>
<dbReference type="EMBL" id="SJJR01000008">
    <property type="protein sequence ID" value="TCB96765.1"/>
    <property type="molecule type" value="Genomic_DNA"/>
</dbReference>
<dbReference type="SUPFAM" id="SSF54427">
    <property type="entry name" value="NTF2-like"/>
    <property type="match status" value="1"/>
</dbReference>
<comment type="caution">
    <text evidence="11">The sequence shown here is derived from an EMBL/GenBank/DDBJ whole genome shotgun (WGS) entry which is preliminary data.</text>
</comment>
<dbReference type="Gene3D" id="1.10.1740.10">
    <property type="match status" value="1"/>
</dbReference>
<gene>
    <name evidence="11" type="ORF">E0H26_14160</name>
</gene>
<proteinExistence type="inferred from homology"/>
<dbReference type="GO" id="GO:0003677">
    <property type="term" value="F:DNA binding"/>
    <property type="evidence" value="ECO:0007669"/>
    <property type="project" value="UniProtKB-KW"/>
</dbReference>
<evidence type="ECO:0000256" key="8">
    <source>
        <dbReference type="SAM" id="MobiDB-lite"/>
    </source>
</evidence>
<dbReference type="SUPFAM" id="SSF88946">
    <property type="entry name" value="Sigma2 domain of RNA polymerase sigma factors"/>
    <property type="match status" value="1"/>
</dbReference>
<keyword evidence="12" id="KW-1185">Reference proteome</keyword>
<accession>A0A4V6N3A3</accession>
<dbReference type="Gene3D" id="3.10.450.50">
    <property type="match status" value="1"/>
</dbReference>